<protein>
    <submittedName>
        <fullName evidence="1">Alpha-2,8-polysialyltransferase (POLYST)</fullName>
    </submittedName>
</protein>
<reference evidence="1 2" key="1">
    <citation type="submission" date="2019-03" db="EMBL/GenBank/DDBJ databases">
        <title>Genomic Encyclopedia of Type Strains, Phase IV (KMG-IV): sequencing the most valuable type-strain genomes for metagenomic binning, comparative biology and taxonomic classification.</title>
        <authorList>
            <person name="Goeker M."/>
        </authorList>
    </citation>
    <scope>NUCLEOTIDE SEQUENCE [LARGE SCALE GENOMIC DNA]</scope>
    <source>
        <strain evidence="1 2">DSM 28231</strain>
    </source>
</reference>
<dbReference type="Pfam" id="PF07388">
    <property type="entry name" value="A-2_8-polyST"/>
    <property type="match status" value="1"/>
</dbReference>
<dbReference type="RefSeq" id="WP_132022002.1">
    <property type="nucleotide sequence ID" value="NZ_CP016605.1"/>
</dbReference>
<evidence type="ECO:0000313" key="1">
    <source>
        <dbReference type="EMBL" id="TCP14268.1"/>
    </source>
</evidence>
<dbReference type="Proteomes" id="UP000294841">
    <property type="component" value="Unassembled WGS sequence"/>
</dbReference>
<gene>
    <name evidence="1" type="ORF">EV697_101407</name>
</gene>
<keyword evidence="1" id="KW-0808">Transferase</keyword>
<dbReference type="AlphaFoldDB" id="A0A4R2N313"/>
<dbReference type="EMBL" id="SLXI01000001">
    <property type="protein sequence ID" value="TCP14268.1"/>
    <property type="molecule type" value="Genomic_DNA"/>
</dbReference>
<dbReference type="GO" id="GO:0016757">
    <property type="term" value="F:glycosyltransferase activity"/>
    <property type="evidence" value="ECO:0007669"/>
    <property type="project" value="UniProtKB-KW"/>
</dbReference>
<name>A0A4R2N313_9PAST</name>
<evidence type="ECO:0000313" key="2">
    <source>
        <dbReference type="Proteomes" id="UP000294841"/>
    </source>
</evidence>
<comment type="caution">
    <text evidence="1">The sequence shown here is derived from an EMBL/GenBank/DDBJ whole genome shotgun (WGS) entry which is preliminary data.</text>
</comment>
<accession>A0A4R2N313</accession>
<proteinExistence type="predicted"/>
<dbReference type="OrthoDB" id="5690998at2"/>
<keyword evidence="1" id="KW-0328">Glycosyltransferase</keyword>
<keyword evidence="2" id="KW-1185">Reference proteome</keyword>
<sequence length="413" mass="48845">MFRKFMKLIKTPVEFVRDSYFFKCGYMGLNFKCDNLFVVSNLGQLNQAHSLIKKERFKNNFLLILYTSKNKVMPEIVKKNVDSGLFSSFAVFRLPNKPSQINIKNAIYINNSYRNIINTLKIKNLFIQSFERHYALLASYAKSKNIKVNLIEEGTGTYRYSTIHEFNRIFKESLSWKERKQMYCIKHLCFFKNIRPMLSIYHDYNTIYAAFPHLVPDFFTFRKKEYFFLYDNIKIGEDIRDIKLKYNITSNDIIFLNQRYKFTSLQCYAKSLLLLLSEFSLKYKCNVFIKLHPKDSEEFKVTLRNYLKKYKIRSIILIDFYGFTIEPLLIMVKPRFVLGMTSSGLIYSSLLSKTIQSATIYPILREKIDKELVEDLDGIGLDVNNDIFSDSDKHFEILSKFPSTKIISLMDEI</sequence>
<dbReference type="InterPro" id="IPR010866">
    <property type="entry name" value="A-2_8-polyST"/>
</dbReference>
<organism evidence="1 2">
    <name type="scientific">Bisgaardia hudsonensis</name>
    <dbReference type="NCBI Taxonomy" id="109472"/>
    <lineage>
        <taxon>Bacteria</taxon>
        <taxon>Pseudomonadati</taxon>
        <taxon>Pseudomonadota</taxon>
        <taxon>Gammaproteobacteria</taxon>
        <taxon>Pasteurellales</taxon>
        <taxon>Pasteurellaceae</taxon>
        <taxon>Bisgaardia</taxon>
    </lineage>
</organism>